<name>A0A0H4VXZ4_9SPHN</name>
<evidence type="ECO:0000313" key="3">
    <source>
        <dbReference type="Proteomes" id="UP000059113"/>
    </source>
</evidence>
<protein>
    <recommendedName>
        <fullName evidence="4">DUF2842 domain-containing protein</fullName>
    </recommendedName>
</protein>
<feature type="transmembrane region" description="Helical" evidence="1">
    <location>
        <begin position="12"/>
        <end position="32"/>
    </location>
</feature>
<keyword evidence="1" id="KW-0812">Transmembrane</keyword>
<evidence type="ECO:0008006" key="4">
    <source>
        <dbReference type="Google" id="ProtNLM"/>
    </source>
</evidence>
<organism evidence="2 3">
    <name type="scientific">Aurantiacibacter atlanticus</name>
    <dbReference type="NCBI Taxonomy" id="1648404"/>
    <lineage>
        <taxon>Bacteria</taxon>
        <taxon>Pseudomonadati</taxon>
        <taxon>Pseudomonadota</taxon>
        <taxon>Alphaproteobacteria</taxon>
        <taxon>Sphingomonadales</taxon>
        <taxon>Erythrobacteraceae</taxon>
        <taxon>Aurantiacibacter</taxon>
    </lineage>
</organism>
<keyword evidence="3" id="KW-1185">Reference proteome</keyword>
<reference evidence="2 3" key="1">
    <citation type="journal article" date="2015" name="Int. J. Syst. Evol. Microbiol.">
        <title>Erythrobacter atlanticus sp. nov., a bacterium from ocean sediment able to degrade polycyclic aromatic hydrocarbons.</title>
        <authorList>
            <person name="Zhuang L."/>
            <person name="Liu Y."/>
            <person name="Wang L."/>
            <person name="Wang W."/>
            <person name="Shao Z."/>
        </authorList>
    </citation>
    <scope>NUCLEOTIDE SEQUENCE [LARGE SCALE GENOMIC DNA]</scope>
    <source>
        <strain evidence="3">s21-N3</strain>
    </source>
</reference>
<keyword evidence="1" id="KW-0472">Membrane</keyword>
<sequence length="47" mass="5555">MIIARYLPDLIGGWPALVQMVIYLILGLVWLLPLRRFLIWMETGRWG</sequence>
<gene>
    <name evidence="2" type="ORF">CP97_08205</name>
</gene>
<keyword evidence="1" id="KW-1133">Transmembrane helix</keyword>
<dbReference type="EMBL" id="CP011310">
    <property type="protein sequence ID" value="AKQ42008.2"/>
    <property type="molecule type" value="Genomic_DNA"/>
</dbReference>
<evidence type="ECO:0000256" key="1">
    <source>
        <dbReference type="SAM" id="Phobius"/>
    </source>
</evidence>
<evidence type="ECO:0000313" key="2">
    <source>
        <dbReference type="EMBL" id="AKQ42008.2"/>
    </source>
</evidence>
<proteinExistence type="predicted"/>
<accession>A0A0H4VXZ4</accession>
<dbReference type="Pfam" id="PF11003">
    <property type="entry name" value="DUF2842"/>
    <property type="match status" value="1"/>
</dbReference>
<dbReference type="STRING" id="1648404.CP97_08205"/>
<dbReference type="Proteomes" id="UP000059113">
    <property type="component" value="Chromosome"/>
</dbReference>
<reference evidence="3" key="2">
    <citation type="submission" date="2015-04" db="EMBL/GenBank/DDBJ databases">
        <title>The complete genome sequence of Erythrobacter sp. s21-N3.</title>
        <authorList>
            <person name="Zhuang L."/>
            <person name="Liu Y."/>
            <person name="Shao Z."/>
        </authorList>
    </citation>
    <scope>NUCLEOTIDE SEQUENCE [LARGE SCALE GENOMIC DNA]</scope>
    <source>
        <strain evidence="3">s21-N3</strain>
    </source>
</reference>
<dbReference type="AlphaFoldDB" id="A0A0H4VXZ4"/>
<dbReference type="InterPro" id="IPR021265">
    <property type="entry name" value="DUF2842"/>
</dbReference>
<dbReference type="KEGG" id="ery:CP97_08205"/>